<dbReference type="AlphaFoldDB" id="A0AAV7Q0N0"/>
<dbReference type="EMBL" id="JANPWB010000011">
    <property type="protein sequence ID" value="KAJ1133074.1"/>
    <property type="molecule type" value="Genomic_DNA"/>
</dbReference>
<dbReference type="Proteomes" id="UP001066276">
    <property type="component" value="Chromosome 7"/>
</dbReference>
<protein>
    <submittedName>
        <fullName evidence="2">Uncharacterized protein</fullName>
    </submittedName>
</protein>
<keyword evidence="3" id="KW-1185">Reference proteome</keyword>
<evidence type="ECO:0000313" key="2">
    <source>
        <dbReference type="EMBL" id="KAJ1133074.1"/>
    </source>
</evidence>
<name>A0AAV7Q0N0_PLEWA</name>
<sequence length="123" mass="13242">MAAGGAGTGCWDAEMESLAEESALWRPPRALQARRLPGQGGDRCMKEPAGPGRRGTARRGKVLLGNGAVLPENCAILAVTGTVLVDTVKYCQGTVQYCQARYSRGTGQYCRGMVQYWQGKARY</sequence>
<gene>
    <name evidence="2" type="ORF">NDU88_011373</name>
</gene>
<proteinExistence type="predicted"/>
<feature type="region of interest" description="Disordered" evidence="1">
    <location>
        <begin position="35"/>
        <end position="58"/>
    </location>
</feature>
<comment type="caution">
    <text evidence="2">The sequence shown here is derived from an EMBL/GenBank/DDBJ whole genome shotgun (WGS) entry which is preliminary data.</text>
</comment>
<organism evidence="2 3">
    <name type="scientific">Pleurodeles waltl</name>
    <name type="common">Iberian ribbed newt</name>
    <dbReference type="NCBI Taxonomy" id="8319"/>
    <lineage>
        <taxon>Eukaryota</taxon>
        <taxon>Metazoa</taxon>
        <taxon>Chordata</taxon>
        <taxon>Craniata</taxon>
        <taxon>Vertebrata</taxon>
        <taxon>Euteleostomi</taxon>
        <taxon>Amphibia</taxon>
        <taxon>Batrachia</taxon>
        <taxon>Caudata</taxon>
        <taxon>Salamandroidea</taxon>
        <taxon>Salamandridae</taxon>
        <taxon>Pleurodelinae</taxon>
        <taxon>Pleurodeles</taxon>
    </lineage>
</organism>
<evidence type="ECO:0000256" key="1">
    <source>
        <dbReference type="SAM" id="MobiDB-lite"/>
    </source>
</evidence>
<reference evidence="2" key="1">
    <citation type="journal article" date="2022" name="bioRxiv">
        <title>Sequencing and chromosome-scale assembly of the giantPleurodeles waltlgenome.</title>
        <authorList>
            <person name="Brown T."/>
            <person name="Elewa A."/>
            <person name="Iarovenko S."/>
            <person name="Subramanian E."/>
            <person name="Araus A.J."/>
            <person name="Petzold A."/>
            <person name="Susuki M."/>
            <person name="Suzuki K.-i.T."/>
            <person name="Hayashi T."/>
            <person name="Toyoda A."/>
            <person name="Oliveira C."/>
            <person name="Osipova E."/>
            <person name="Leigh N.D."/>
            <person name="Simon A."/>
            <person name="Yun M.H."/>
        </authorList>
    </citation>
    <scope>NUCLEOTIDE SEQUENCE</scope>
    <source>
        <strain evidence="2">20211129_DDA</strain>
        <tissue evidence="2">Liver</tissue>
    </source>
</reference>
<evidence type="ECO:0000313" key="3">
    <source>
        <dbReference type="Proteomes" id="UP001066276"/>
    </source>
</evidence>
<accession>A0AAV7Q0N0</accession>